<name>A0A6A5UR28_9PLEO</name>
<dbReference type="Proteomes" id="UP000800036">
    <property type="component" value="Unassembled WGS sequence"/>
</dbReference>
<organism evidence="2 3">
    <name type="scientific">Bimuria novae-zelandiae CBS 107.79</name>
    <dbReference type="NCBI Taxonomy" id="1447943"/>
    <lineage>
        <taxon>Eukaryota</taxon>
        <taxon>Fungi</taxon>
        <taxon>Dikarya</taxon>
        <taxon>Ascomycota</taxon>
        <taxon>Pezizomycotina</taxon>
        <taxon>Dothideomycetes</taxon>
        <taxon>Pleosporomycetidae</taxon>
        <taxon>Pleosporales</taxon>
        <taxon>Massarineae</taxon>
        <taxon>Didymosphaeriaceae</taxon>
        <taxon>Bimuria</taxon>
    </lineage>
</organism>
<dbReference type="AlphaFoldDB" id="A0A6A5UR28"/>
<protein>
    <recommendedName>
        <fullName evidence="4">BZIP domain-containing protein</fullName>
    </recommendedName>
</protein>
<gene>
    <name evidence="2" type="ORF">BU23DRAFT_584195</name>
</gene>
<proteinExistence type="predicted"/>
<feature type="compositionally biased region" description="Polar residues" evidence="1">
    <location>
        <begin position="231"/>
        <end position="248"/>
    </location>
</feature>
<evidence type="ECO:0000313" key="3">
    <source>
        <dbReference type="Proteomes" id="UP000800036"/>
    </source>
</evidence>
<evidence type="ECO:0008006" key="4">
    <source>
        <dbReference type="Google" id="ProtNLM"/>
    </source>
</evidence>
<feature type="compositionally biased region" description="Polar residues" evidence="1">
    <location>
        <begin position="1"/>
        <end position="13"/>
    </location>
</feature>
<sequence length="327" mass="37220">MEHYPSQSSSSGEGNAINPGHCAEAKPNKQRRKIQNRKNQRARRMRMRGQDPGSVQTSLPFHVKRWRLDEFDDSALQNASSTSKGTRVSKLVSTSRRAGIPAHAEPSLSPPAIIFPLSTDHLLHLVQYNVFRAFICNKRILNLFQSCSQDPLAPSICPISRLYHDDAIVYPLDSNLPRALVPTQLQLTRSHSIWISMFPFPHIRDNLIKHQGDFDHWNLLEDLIGELMGNRQSPTRPNMPVTMTISDPKTNKARHPKAKSYEDEVTGDRRGLIVWGEPSDSSSWEATPGFLAKWSFLWEGCNELLESTNRWRLIRGEEPIRISELES</sequence>
<dbReference type="EMBL" id="ML976740">
    <property type="protein sequence ID" value="KAF1966870.1"/>
    <property type="molecule type" value="Genomic_DNA"/>
</dbReference>
<evidence type="ECO:0000256" key="1">
    <source>
        <dbReference type="SAM" id="MobiDB-lite"/>
    </source>
</evidence>
<accession>A0A6A5UR28</accession>
<feature type="region of interest" description="Disordered" evidence="1">
    <location>
        <begin position="231"/>
        <end position="262"/>
    </location>
</feature>
<dbReference type="PANTHER" id="PTHR38116:SF1">
    <property type="entry name" value="BZIP DOMAIN-CONTAINING PROTEIN"/>
    <property type="match status" value="1"/>
</dbReference>
<dbReference type="InterPro" id="IPR021833">
    <property type="entry name" value="DUF3425"/>
</dbReference>
<keyword evidence="3" id="KW-1185">Reference proteome</keyword>
<dbReference type="OrthoDB" id="2245989at2759"/>
<feature type="region of interest" description="Disordered" evidence="1">
    <location>
        <begin position="1"/>
        <end position="56"/>
    </location>
</feature>
<dbReference type="Pfam" id="PF11905">
    <property type="entry name" value="DUF3425"/>
    <property type="match status" value="1"/>
</dbReference>
<evidence type="ECO:0000313" key="2">
    <source>
        <dbReference type="EMBL" id="KAF1966870.1"/>
    </source>
</evidence>
<reference evidence="2" key="1">
    <citation type="journal article" date="2020" name="Stud. Mycol.">
        <title>101 Dothideomycetes genomes: a test case for predicting lifestyles and emergence of pathogens.</title>
        <authorList>
            <person name="Haridas S."/>
            <person name="Albert R."/>
            <person name="Binder M."/>
            <person name="Bloem J."/>
            <person name="Labutti K."/>
            <person name="Salamov A."/>
            <person name="Andreopoulos B."/>
            <person name="Baker S."/>
            <person name="Barry K."/>
            <person name="Bills G."/>
            <person name="Bluhm B."/>
            <person name="Cannon C."/>
            <person name="Castanera R."/>
            <person name="Culley D."/>
            <person name="Daum C."/>
            <person name="Ezra D."/>
            <person name="Gonzalez J."/>
            <person name="Henrissat B."/>
            <person name="Kuo A."/>
            <person name="Liang C."/>
            <person name="Lipzen A."/>
            <person name="Lutzoni F."/>
            <person name="Magnuson J."/>
            <person name="Mondo S."/>
            <person name="Nolan M."/>
            <person name="Ohm R."/>
            <person name="Pangilinan J."/>
            <person name="Park H.-J."/>
            <person name="Ramirez L."/>
            <person name="Alfaro M."/>
            <person name="Sun H."/>
            <person name="Tritt A."/>
            <person name="Yoshinaga Y."/>
            <person name="Zwiers L.-H."/>
            <person name="Turgeon B."/>
            <person name="Goodwin S."/>
            <person name="Spatafora J."/>
            <person name="Crous P."/>
            <person name="Grigoriev I."/>
        </authorList>
    </citation>
    <scope>NUCLEOTIDE SEQUENCE</scope>
    <source>
        <strain evidence="2">CBS 107.79</strain>
    </source>
</reference>
<feature type="compositionally biased region" description="Basic residues" evidence="1">
    <location>
        <begin position="28"/>
        <end position="47"/>
    </location>
</feature>
<dbReference type="PANTHER" id="PTHR38116">
    <property type="entry name" value="CHROMOSOME 7, WHOLE GENOME SHOTGUN SEQUENCE"/>
    <property type="match status" value="1"/>
</dbReference>